<comment type="caution">
    <text evidence="2">The sequence shown here is derived from an EMBL/GenBank/DDBJ whole genome shotgun (WGS) entry which is preliminary data.</text>
</comment>
<dbReference type="InterPro" id="IPR001054">
    <property type="entry name" value="A/G_cyclase"/>
</dbReference>
<dbReference type="InterPro" id="IPR029787">
    <property type="entry name" value="Nucleotide_cyclase"/>
</dbReference>
<feature type="domain" description="Guanylate cyclase" evidence="1">
    <location>
        <begin position="50"/>
        <end position="180"/>
    </location>
</feature>
<organism evidence="2 3">
    <name type="scientific">Teretinema zuelzerae</name>
    <dbReference type="NCBI Taxonomy" id="156"/>
    <lineage>
        <taxon>Bacteria</taxon>
        <taxon>Pseudomonadati</taxon>
        <taxon>Spirochaetota</taxon>
        <taxon>Spirochaetia</taxon>
        <taxon>Spirochaetales</taxon>
        <taxon>Treponemataceae</taxon>
        <taxon>Teretinema</taxon>
    </lineage>
</organism>
<dbReference type="GO" id="GO:0004016">
    <property type="term" value="F:adenylate cyclase activity"/>
    <property type="evidence" value="ECO:0007669"/>
    <property type="project" value="UniProtKB-ARBA"/>
</dbReference>
<evidence type="ECO:0000259" key="1">
    <source>
        <dbReference type="PROSITE" id="PS50125"/>
    </source>
</evidence>
<dbReference type="EMBL" id="JAINWA010000003">
    <property type="protein sequence ID" value="MCD1655108.1"/>
    <property type="molecule type" value="Genomic_DNA"/>
</dbReference>
<name>A0AAE3JJ52_9SPIR</name>
<dbReference type="Proteomes" id="UP001198163">
    <property type="component" value="Unassembled WGS sequence"/>
</dbReference>
<accession>A0AAE3JJ52</accession>
<dbReference type="GO" id="GO:0009190">
    <property type="term" value="P:cyclic nucleotide biosynthetic process"/>
    <property type="evidence" value="ECO:0007669"/>
    <property type="project" value="InterPro"/>
</dbReference>
<dbReference type="AlphaFoldDB" id="A0AAE3JJ52"/>
<evidence type="ECO:0000313" key="3">
    <source>
        <dbReference type="Proteomes" id="UP001198163"/>
    </source>
</evidence>
<protein>
    <recommendedName>
        <fullName evidence="1">Guanylate cyclase domain-containing protein</fullName>
    </recommendedName>
</protein>
<dbReference type="SUPFAM" id="SSF55073">
    <property type="entry name" value="Nucleotide cyclase"/>
    <property type="match status" value="1"/>
</dbReference>
<reference evidence="2" key="1">
    <citation type="submission" date="2021-08" db="EMBL/GenBank/DDBJ databases">
        <title>Comparative analyses of Brucepasteria parasyntrophica and Teretinema zuelzerae.</title>
        <authorList>
            <person name="Song Y."/>
            <person name="Brune A."/>
        </authorList>
    </citation>
    <scope>NUCLEOTIDE SEQUENCE</scope>
    <source>
        <strain evidence="2">DSM 1903</strain>
    </source>
</reference>
<dbReference type="GO" id="GO:0035556">
    <property type="term" value="P:intracellular signal transduction"/>
    <property type="evidence" value="ECO:0007669"/>
    <property type="project" value="InterPro"/>
</dbReference>
<evidence type="ECO:0000313" key="2">
    <source>
        <dbReference type="EMBL" id="MCD1655108.1"/>
    </source>
</evidence>
<proteinExistence type="predicted"/>
<dbReference type="PROSITE" id="PS50125">
    <property type="entry name" value="GUANYLATE_CYCLASE_2"/>
    <property type="match status" value="1"/>
</dbReference>
<sequence length="237" mass="26819">MSGLLGSPHALIRVLDQSLELDSSALSGLHKMPVDIFDNVYLDEVKNDALILCVDIRNFSNFLRNNREDEVFRLIKDFTSNFLSCVNQFAFGCSWYKLLGDGALVIWDYTTRESVAEALQVFDTYTEFVNEELFKPYPGLGLGGALVAEKVFKYEISAEASQLKYRDYVGYGINLCCRLQGLAQVDRLILNRKLACTGFLPYIAERSEAFRAELRIMKGLKPEDCEEVLYYDPSAAP</sequence>
<keyword evidence="3" id="KW-1185">Reference proteome</keyword>
<dbReference type="Gene3D" id="3.30.70.1230">
    <property type="entry name" value="Nucleotide cyclase"/>
    <property type="match status" value="1"/>
</dbReference>
<gene>
    <name evidence="2" type="ORF">K7J14_10395</name>
</gene>